<reference evidence="2 3" key="1">
    <citation type="submission" date="2018-05" db="EMBL/GenBank/DDBJ databases">
        <title>Pedobacter paludis sp. nov., isolated from wetland soil.</title>
        <authorList>
            <person name="Zhang Y."/>
            <person name="Wang G."/>
        </authorList>
    </citation>
    <scope>NUCLEOTIDE SEQUENCE [LARGE SCALE GENOMIC DNA]</scope>
    <source>
        <strain evidence="2 3">KCTC22721</strain>
    </source>
</reference>
<gene>
    <name evidence="2" type="ORF">DHW03_12495</name>
</gene>
<comment type="caution">
    <text evidence="2">The sequence shown here is derived from an EMBL/GenBank/DDBJ whole genome shotgun (WGS) entry which is preliminary data.</text>
</comment>
<name>A0A317EKG3_9SPHI</name>
<dbReference type="InterPro" id="IPR021314">
    <property type="entry name" value="DUF2911"/>
</dbReference>
<feature type="chain" id="PRO_5016277596" description="DUF2911 domain-containing protein" evidence="1">
    <location>
        <begin position="24"/>
        <end position="173"/>
    </location>
</feature>
<evidence type="ECO:0000313" key="2">
    <source>
        <dbReference type="EMBL" id="PWS26845.1"/>
    </source>
</evidence>
<dbReference type="Proteomes" id="UP000245379">
    <property type="component" value="Unassembled WGS sequence"/>
</dbReference>
<evidence type="ECO:0000256" key="1">
    <source>
        <dbReference type="SAM" id="SignalP"/>
    </source>
</evidence>
<dbReference type="OrthoDB" id="195456at2"/>
<dbReference type="EMBL" id="QGNZ01000003">
    <property type="protein sequence ID" value="PWS26845.1"/>
    <property type="molecule type" value="Genomic_DNA"/>
</dbReference>
<feature type="signal peptide" evidence="1">
    <location>
        <begin position="1"/>
        <end position="23"/>
    </location>
</feature>
<proteinExistence type="predicted"/>
<dbReference type="Pfam" id="PF11138">
    <property type="entry name" value="DUF2911"/>
    <property type="match status" value="1"/>
</dbReference>
<organism evidence="2 3">
    <name type="scientific">Pedobacter yonginense</name>
    <dbReference type="NCBI Taxonomy" id="651869"/>
    <lineage>
        <taxon>Bacteria</taxon>
        <taxon>Pseudomonadati</taxon>
        <taxon>Bacteroidota</taxon>
        <taxon>Sphingobacteriia</taxon>
        <taxon>Sphingobacteriales</taxon>
        <taxon>Sphingobacteriaceae</taxon>
        <taxon>Pedobacter</taxon>
    </lineage>
</organism>
<dbReference type="RefSeq" id="WP_109926192.1">
    <property type="nucleotide sequence ID" value="NZ_QGNZ01000003.1"/>
</dbReference>
<accession>A0A317EKG3</accession>
<evidence type="ECO:0008006" key="4">
    <source>
        <dbReference type="Google" id="ProtNLM"/>
    </source>
</evidence>
<keyword evidence="3" id="KW-1185">Reference proteome</keyword>
<keyword evidence="1" id="KW-0732">Signal</keyword>
<protein>
    <recommendedName>
        <fullName evidence="4">DUF2911 domain-containing protein</fullName>
    </recommendedName>
</protein>
<sequence>MKTMIKSIALLFTAITISAGAFAQDAAQPKPSPAAVATGKVKGATITINYSSPAVKGRKIWGNLEAWDKVWRAGANEATTIETDKDINVEGKTLPAGKYSFFLIPKESGTWTAIFNKEPKQWGAYKYEESKDQLRVDVKTKALKATQERLVYKITKAGFALEWDKISVPVMIK</sequence>
<dbReference type="AlphaFoldDB" id="A0A317EKG3"/>
<evidence type="ECO:0000313" key="3">
    <source>
        <dbReference type="Proteomes" id="UP000245379"/>
    </source>
</evidence>